<evidence type="ECO:0000256" key="1">
    <source>
        <dbReference type="ARBA" id="ARBA00004141"/>
    </source>
</evidence>
<evidence type="ECO:0000256" key="2">
    <source>
        <dbReference type="ARBA" id="ARBA00008066"/>
    </source>
</evidence>
<dbReference type="EMBL" id="SWFS01000412">
    <property type="protein sequence ID" value="KAA8905582.1"/>
    <property type="molecule type" value="Genomic_DNA"/>
</dbReference>
<feature type="transmembrane region" description="Helical" evidence="7">
    <location>
        <begin position="446"/>
        <end position="464"/>
    </location>
</feature>
<protein>
    <recommendedName>
        <fullName evidence="8">Amino acid transporter transmembrane domain-containing protein</fullName>
    </recommendedName>
</protein>
<organism evidence="9 10">
    <name type="scientific">Trichomonascus ciferrii</name>
    <dbReference type="NCBI Taxonomy" id="44093"/>
    <lineage>
        <taxon>Eukaryota</taxon>
        <taxon>Fungi</taxon>
        <taxon>Dikarya</taxon>
        <taxon>Ascomycota</taxon>
        <taxon>Saccharomycotina</taxon>
        <taxon>Dipodascomycetes</taxon>
        <taxon>Dipodascales</taxon>
        <taxon>Trichomonascaceae</taxon>
        <taxon>Trichomonascus</taxon>
        <taxon>Trichomonascus ciferrii complex</taxon>
    </lineage>
</organism>
<evidence type="ECO:0000256" key="6">
    <source>
        <dbReference type="SAM" id="MobiDB-lite"/>
    </source>
</evidence>
<dbReference type="PANTHER" id="PTHR22950:SF479">
    <property type="entry name" value="AMINO ACID TRANSPORTER (EUROFUNG)-RELATED"/>
    <property type="match status" value="1"/>
</dbReference>
<dbReference type="PANTHER" id="PTHR22950">
    <property type="entry name" value="AMINO ACID TRANSPORTER"/>
    <property type="match status" value="1"/>
</dbReference>
<keyword evidence="10" id="KW-1185">Reference proteome</keyword>
<dbReference type="AlphaFoldDB" id="A0A642UUH4"/>
<accession>A0A642UUH4</accession>
<evidence type="ECO:0000313" key="10">
    <source>
        <dbReference type="Proteomes" id="UP000761534"/>
    </source>
</evidence>
<gene>
    <name evidence="9" type="ORF">TRICI_005265</name>
</gene>
<feature type="transmembrane region" description="Helical" evidence="7">
    <location>
        <begin position="167"/>
        <end position="187"/>
    </location>
</feature>
<evidence type="ECO:0000259" key="8">
    <source>
        <dbReference type="Pfam" id="PF01490"/>
    </source>
</evidence>
<dbReference type="Proteomes" id="UP000761534">
    <property type="component" value="Unassembled WGS sequence"/>
</dbReference>
<evidence type="ECO:0000256" key="3">
    <source>
        <dbReference type="ARBA" id="ARBA00022692"/>
    </source>
</evidence>
<feature type="transmembrane region" description="Helical" evidence="7">
    <location>
        <begin position="85"/>
        <end position="106"/>
    </location>
</feature>
<comment type="subcellular location">
    <subcellularLocation>
        <location evidence="1">Membrane</location>
        <topology evidence="1">Multi-pass membrane protein</topology>
    </subcellularLocation>
</comment>
<feature type="domain" description="Amino acid transporter transmembrane" evidence="8">
    <location>
        <begin position="56"/>
        <end position="459"/>
    </location>
</feature>
<keyword evidence="5 7" id="KW-0472">Membrane</keyword>
<comment type="similarity">
    <text evidence="2">Belongs to the amino acid/polyamine transporter 2 family.</text>
</comment>
<dbReference type="OrthoDB" id="40134at2759"/>
<sequence>MDTKSSTLHEEEKMKATSDRIEHSAPVVVDEGLVDEVDEKDCNVFANTNGGPDFRGVSMLAAAVLIAKSQFALGVVGIPQTFHVLGFLPGMIVLCGLCVLCTWTGVVVGKFRLNHPQVHSIGDATYLMFGKVGCEIMGFAFWLLYTLTYGAGLLTVSIAFNSMTEHATCTMAWVGVAAGLSLILGVATRTMKVLSWCGYVALISLFFAVWIVVIACLAQKTPAAAPPGEPIHKDIRLLGKTSSYAAISGAIGTQVLSLCGTASFFTIHAEMRDQKKYVKSVLLGQGFVVINYILVACIIYGKVGQYVASPSLGSAGPLIKKISYGISMPALIFSCFFQAHVAAKYGLVRMLRGTSHLQSNTKTHWATWIGNMTLVIAVGLIVAGAIPFFNDLLGLIGSLLGTSFMLIFPGYMVLYDFAKVDATDKECTRPLLWFRKSIKQWTASKTNLFLTCLAWFVIILGYYITASGVYGTVTNIVQGYANGDVGRPYPCEDNSNS</sequence>
<dbReference type="VEuPathDB" id="FungiDB:TRICI_005265"/>
<feature type="transmembrane region" description="Helical" evidence="7">
    <location>
        <begin position="368"/>
        <end position="389"/>
    </location>
</feature>
<evidence type="ECO:0000256" key="4">
    <source>
        <dbReference type="ARBA" id="ARBA00022989"/>
    </source>
</evidence>
<dbReference type="GO" id="GO:0016020">
    <property type="term" value="C:membrane"/>
    <property type="evidence" value="ECO:0007669"/>
    <property type="project" value="UniProtKB-SubCell"/>
</dbReference>
<reference evidence="9" key="1">
    <citation type="journal article" date="2019" name="G3 (Bethesda)">
        <title>Genome Assemblies of Two Rare Opportunistic Yeast Pathogens: Diutina rugosa (syn. Candida rugosa) and Trichomonascus ciferrii (syn. Candida ciferrii).</title>
        <authorList>
            <person name="Mixao V."/>
            <person name="Saus E."/>
            <person name="Hansen A.P."/>
            <person name="Lass-Florl C."/>
            <person name="Gabaldon T."/>
        </authorList>
    </citation>
    <scope>NUCLEOTIDE SEQUENCE</scope>
    <source>
        <strain evidence="9">CBS 4856</strain>
    </source>
</reference>
<feature type="region of interest" description="Disordered" evidence="6">
    <location>
        <begin position="1"/>
        <end position="20"/>
    </location>
</feature>
<keyword evidence="4 7" id="KW-1133">Transmembrane helix</keyword>
<feature type="transmembrane region" description="Helical" evidence="7">
    <location>
        <begin position="395"/>
        <end position="415"/>
    </location>
</feature>
<feature type="transmembrane region" description="Helical" evidence="7">
    <location>
        <begin position="281"/>
        <end position="302"/>
    </location>
</feature>
<dbReference type="GO" id="GO:0015179">
    <property type="term" value="F:L-amino acid transmembrane transporter activity"/>
    <property type="evidence" value="ECO:0007669"/>
    <property type="project" value="TreeGrafter"/>
</dbReference>
<proteinExistence type="inferred from homology"/>
<feature type="transmembrane region" description="Helical" evidence="7">
    <location>
        <begin position="136"/>
        <end position="160"/>
    </location>
</feature>
<name>A0A642UUH4_9ASCO</name>
<evidence type="ECO:0000313" key="9">
    <source>
        <dbReference type="EMBL" id="KAA8905582.1"/>
    </source>
</evidence>
<feature type="transmembrane region" description="Helical" evidence="7">
    <location>
        <begin position="193"/>
        <end position="218"/>
    </location>
</feature>
<dbReference type="InterPro" id="IPR013057">
    <property type="entry name" value="AA_transpt_TM"/>
</dbReference>
<evidence type="ECO:0000256" key="5">
    <source>
        <dbReference type="ARBA" id="ARBA00023136"/>
    </source>
</evidence>
<evidence type="ECO:0000256" key="7">
    <source>
        <dbReference type="SAM" id="Phobius"/>
    </source>
</evidence>
<dbReference type="Pfam" id="PF01490">
    <property type="entry name" value="Aa_trans"/>
    <property type="match status" value="1"/>
</dbReference>
<feature type="transmembrane region" description="Helical" evidence="7">
    <location>
        <begin position="57"/>
        <end position="78"/>
    </location>
</feature>
<feature type="transmembrane region" description="Helical" evidence="7">
    <location>
        <begin position="322"/>
        <end position="347"/>
    </location>
</feature>
<keyword evidence="3 7" id="KW-0812">Transmembrane</keyword>
<comment type="caution">
    <text evidence="9">The sequence shown here is derived from an EMBL/GenBank/DDBJ whole genome shotgun (WGS) entry which is preliminary data.</text>
</comment>